<evidence type="ECO:0000313" key="9">
    <source>
        <dbReference type="Proteomes" id="UP000812966"/>
    </source>
</evidence>
<dbReference type="SUPFAM" id="SSF56300">
    <property type="entry name" value="Metallo-dependent phosphatases"/>
    <property type="match status" value="1"/>
</dbReference>
<name>A0A8K0JUQ0_9TREE</name>
<dbReference type="Pfam" id="PF12850">
    <property type="entry name" value="Metallophos_2"/>
    <property type="match status" value="1"/>
</dbReference>
<evidence type="ECO:0000256" key="4">
    <source>
        <dbReference type="ARBA" id="ARBA00022927"/>
    </source>
</evidence>
<dbReference type="NCBIfam" id="TIGR00040">
    <property type="entry name" value="yfcE"/>
    <property type="match status" value="1"/>
</dbReference>
<keyword evidence="9" id="KW-1185">Reference proteome</keyword>
<dbReference type="GO" id="GO:0042147">
    <property type="term" value="P:retrograde transport, endosome to Golgi"/>
    <property type="evidence" value="ECO:0007669"/>
    <property type="project" value="InterPro"/>
</dbReference>
<dbReference type="InterPro" id="IPR000979">
    <property type="entry name" value="Phosphodiesterase_MJ0936/Vps29"/>
</dbReference>
<dbReference type="Gene3D" id="3.60.21.10">
    <property type="match status" value="1"/>
</dbReference>
<organism evidence="8 9">
    <name type="scientific">Filobasidium floriforme</name>
    <dbReference type="NCBI Taxonomy" id="5210"/>
    <lineage>
        <taxon>Eukaryota</taxon>
        <taxon>Fungi</taxon>
        <taxon>Dikarya</taxon>
        <taxon>Basidiomycota</taxon>
        <taxon>Agaricomycotina</taxon>
        <taxon>Tremellomycetes</taxon>
        <taxon>Filobasidiales</taxon>
        <taxon>Filobasidiaceae</taxon>
        <taxon>Filobasidium</taxon>
    </lineage>
</organism>
<comment type="caution">
    <text evidence="8">The sequence shown here is derived from an EMBL/GenBank/DDBJ whole genome shotgun (WGS) entry which is preliminary data.</text>
</comment>
<comment type="similarity">
    <text evidence="1 5">Belongs to the VPS29 family.</text>
</comment>
<keyword evidence="4" id="KW-0653">Protein transport</keyword>
<dbReference type="GO" id="GO:0015031">
    <property type="term" value="P:protein transport"/>
    <property type="evidence" value="ECO:0007669"/>
    <property type="project" value="UniProtKB-KW"/>
</dbReference>
<keyword evidence="3" id="KW-0813">Transport</keyword>
<dbReference type="OrthoDB" id="10258130at2759"/>
<sequence length="215" mass="23256">MVLVLIIGDLHIPTRIHDLPAKFKKLLVPGKIGQILCTGNICDKETYDYLRTVAPEVLSVKGDFDSTGHFPQSVIINHGPLKFGVISGTQCIPIGDVDILAATSRQMDVDILISGGTHRFEAFEYEGRFYVNPGSATGAWSGLWPGEATPSFALLDIQGPVVVTYVYQLVDGEVKVDKVEYRKPDPSEIANKVGNDPVNSSNTGLEGVETAEGAW</sequence>
<evidence type="ECO:0000256" key="5">
    <source>
        <dbReference type="RuleBase" id="RU362040"/>
    </source>
</evidence>
<dbReference type="CDD" id="cd07394">
    <property type="entry name" value="MPP_Vps29"/>
    <property type="match status" value="1"/>
</dbReference>
<dbReference type="EMBL" id="JABELV010000020">
    <property type="protein sequence ID" value="KAG7563141.1"/>
    <property type="molecule type" value="Genomic_DNA"/>
</dbReference>
<feature type="domain" description="Calcineurin-like phosphoesterase" evidence="7">
    <location>
        <begin position="4"/>
        <end position="158"/>
    </location>
</feature>
<dbReference type="PANTHER" id="PTHR11124">
    <property type="entry name" value="VACUOLAR SORTING PROTEIN VPS29"/>
    <property type="match status" value="1"/>
</dbReference>
<evidence type="ECO:0000256" key="2">
    <source>
        <dbReference type="ARBA" id="ARBA00017767"/>
    </source>
</evidence>
<dbReference type="GO" id="GO:0005829">
    <property type="term" value="C:cytosol"/>
    <property type="evidence" value="ECO:0007669"/>
    <property type="project" value="GOC"/>
</dbReference>
<evidence type="ECO:0000256" key="6">
    <source>
        <dbReference type="SAM" id="MobiDB-lite"/>
    </source>
</evidence>
<dbReference type="InterPro" id="IPR028661">
    <property type="entry name" value="Vps29"/>
</dbReference>
<reference evidence="8" key="1">
    <citation type="submission" date="2020-04" db="EMBL/GenBank/DDBJ databases">
        <title>Analysis of mating type loci in Filobasidium floriforme.</title>
        <authorList>
            <person name="Nowrousian M."/>
        </authorList>
    </citation>
    <scope>NUCLEOTIDE SEQUENCE</scope>
    <source>
        <strain evidence="8">CBS 6242</strain>
    </source>
</reference>
<protein>
    <recommendedName>
        <fullName evidence="2 5">Vacuolar protein sorting-associated protein 29</fullName>
    </recommendedName>
</protein>
<evidence type="ECO:0000256" key="3">
    <source>
        <dbReference type="ARBA" id="ARBA00022448"/>
    </source>
</evidence>
<dbReference type="InterPro" id="IPR024654">
    <property type="entry name" value="Calcineurin-like_PHP_lpxH"/>
</dbReference>
<dbReference type="FunFam" id="3.60.21.10:FF:000089">
    <property type="entry name" value="Vacuolar protein sorting-associated protein 29"/>
    <property type="match status" value="1"/>
</dbReference>
<dbReference type="InterPro" id="IPR029052">
    <property type="entry name" value="Metallo-depent_PP-like"/>
</dbReference>
<gene>
    <name evidence="8" type="ORF">FFLO_01449</name>
</gene>
<evidence type="ECO:0000256" key="1">
    <source>
        <dbReference type="ARBA" id="ARBA00005945"/>
    </source>
</evidence>
<dbReference type="Proteomes" id="UP000812966">
    <property type="component" value="Unassembled WGS sequence"/>
</dbReference>
<evidence type="ECO:0000313" key="8">
    <source>
        <dbReference type="EMBL" id="KAG7563141.1"/>
    </source>
</evidence>
<feature type="region of interest" description="Disordered" evidence="6">
    <location>
        <begin position="187"/>
        <end position="215"/>
    </location>
</feature>
<dbReference type="GO" id="GO:0030904">
    <property type="term" value="C:retromer complex"/>
    <property type="evidence" value="ECO:0007669"/>
    <property type="project" value="InterPro"/>
</dbReference>
<dbReference type="AlphaFoldDB" id="A0A8K0JUQ0"/>
<proteinExistence type="inferred from homology"/>
<evidence type="ECO:0000259" key="7">
    <source>
        <dbReference type="Pfam" id="PF12850"/>
    </source>
</evidence>
<accession>A0A8K0JUQ0</accession>